<sequence>MFFSIPEEAIVALNNESLGGETDAEPVEVSYLLRASVWYAELCHSEGDEPRGLWELWADIATALQKVSIREEFRKATQSSFASKEASEDALRLFKMVVRGFEVDGELEISQRHTVFQKRLMVLECTLPNPEVAKYIDENKATLLAGMRGLWGGAGKFSSAVHFRSCRSAFSWRGLRRRWCKQGS</sequence>
<accession>A0A0G4FBG0</accession>
<dbReference type="AlphaFoldDB" id="A0A0G4FBG0"/>
<gene>
    <name evidence="1" type="ORF">Cvel_3028</name>
</gene>
<protein>
    <submittedName>
        <fullName evidence="1">Uncharacterized protein</fullName>
    </submittedName>
</protein>
<proteinExistence type="predicted"/>
<name>A0A0G4FBG0_9ALVE</name>
<dbReference type="EMBL" id="CDMZ01000243">
    <property type="protein sequence ID" value="CEM09959.1"/>
    <property type="molecule type" value="Genomic_DNA"/>
</dbReference>
<dbReference type="PhylomeDB" id="A0A0G4FBG0"/>
<evidence type="ECO:0000313" key="1">
    <source>
        <dbReference type="EMBL" id="CEM09959.1"/>
    </source>
</evidence>
<organism evidence="1">
    <name type="scientific">Chromera velia CCMP2878</name>
    <dbReference type="NCBI Taxonomy" id="1169474"/>
    <lineage>
        <taxon>Eukaryota</taxon>
        <taxon>Sar</taxon>
        <taxon>Alveolata</taxon>
        <taxon>Colpodellida</taxon>
        <taxon>Chromeraceae</taxon>
        <taxon>Chromera</taxon>
    </lineage>
</organism>
<reference evidence="1" key="1">
    <citation type="submission" date="2014-11" db="EMBL/GenBank/DDBJ databases">
        <authorList>
            <person name="Otto D Thomas"/>
            <person name="Naeem Raeece"/>
        </authorList>
    </citation>
    <scope>NUCLEOTIDE SEQUENCE</scope>
</reference>
<dbReference type="VEuPathDB" id="CryptoDB:Cvel_3028"/>